<evidence type="ECO:0000313" key="2">
    <source>
        <dbReference type="EMBL" id="CAG5079582.1"/>
    </source>
</evidence>
<dbReference type="AlphaFoldDB" id="A0A916JL43"/>
<dbReference type="RefSeq" id="WP_258541201.1">
    <property type="nucleotide sequence ID" value="NZ_OU015584.1"/>
</dbReference>
<reference evidence="2" key="1">
    <citation type="submission" date="2021-04" db="EMBL/GenBank/DDBJ databases">
        <authorList>
            <person name="Rodrigo-Torres L."/>
            <person name="Arahal R. D."/>
            <person name="Lucena T."/>
        </authorList>
    </citation>
    <scope>NUCLEOTIDE SEQUENCE</scope>
    <source>
        <strain evidence="2">AS29M-1</strain>
    </source>
</reference>
<protein>
    <recommendedName>
        <fullName evidence="4">Ig-like domain-containing protein</fullName>
    </recommendedName>
</protein>
<dbReference type="Gene3D" id="2.60.40.740">
    <property type="match status" value="1"/>
</dbReference>
<accession>A0A916JL43</accession>
<name>A0A916JL43_9FLAO</name>
<dbReference type="KEGG" id="ptan:CRYO30217_00981"/>
<keyword evidence="1" id="KW-0732">Signal</keyword>
<evidence type="ECO:0008006" key="4">
    <source>
        <dbReference type="Google" id="ProtNLM"/>
    </source>
</evidence>
<dbReference type="InterPro" id="IPR025667">
    <property type="entry name" value="SprB_repeat"/>
</dbReference>
<organism evidence="2 3">
    <name type="scientific">Parvicella tangerina</name>
    <dbReference type="NCBI Taxonomy" id="2829795"/>
    <lineage>
        <taxon>Bacteria</taxon>
        <taxon>Pseudomonadati</taxon>
        <taxon>Bacteroidota</taxon>
        <taxon>Flavobacteriia</taxon>
        <taxon>Flavobacteriales</taxon>
        <taxon>Parvicellaceae</taxon>
        <taxon>Parvicella</taxon>
    </lineage>
</organism>
<dbReference type="Pfam" id="PF13573">
    <property type="entry name" value="SprB"/>
    <property type="match status" value="3"/>
</dbReference>
<sequence length="668" mass="68892">MRLIFFTYALLFGLFSYAQWSDCSNNIPACSNPSFSVTPNGSGNDIDFTTNSTVSNPQTNPNTSPGNQGCLLSGELNSTWIVISVSQSGDLEFSMGTAGSNNCFDWAMWPYDASTCSGIQGNTLPPVSCNWNGACTGITGMAAPGNLPAGGDQSDFENPIAVNAGDQFIVCFSNYSSASTNVPLDFFGSAQVTCGSTSNPTICYGETGEIIAFDGVSWAWDTSTPGFVNTNATGETAYVNPTVTTDYTVTITYNDGSTTQATGTVTVLPQITANITETPETCTGTGDGEISISLSNATAPVTYDLSGPSSASNTSGTFSNLSAGTYTIDITDANGCTIQETATINTGPACCSMVLNVTSTDIDCFGNCNGTVTVDTTGTSGTSTIQWYDGTGAAIPGATGLTLTGLCTDIYTVEVTDALCTISASGTVSEPSELVFSSTPSDLDCNGDSSGEIILNASGGTSPYQYSIDNGSTLQASGIFSNLPADAYDLFVEDANGCQATGTNVLLEPSALTASATVTDNTCNSANAACDGEINTTVQGGTPPYTYNWSSGSTSNALTNVCAGNYTLNVNDENGCSVSLSGITVTEPTAVSIDNVVYAHPLCNGDCNGTITLQTSEATSYSIDNGATFGTITDFSNLCPGTYNIVVSDNQMDDFKIFKERALNIIMD</sequence>
<gene>
    <name evidence="2" type="ORF">CRYO30217_00981</name>
</gene>
<proteinExistence type="predicted"/>
<dbReference type="Proteomes" id="UP000683507">
    <property type="component" value="Chromosome"/>
</dbReference>
<feature type="signal peptide" evidence="1">
    <location>
        <begin position="1"/>
        <end position="18"/>
    </location>
</feature>
<evidence type="ECO:0000313" key="3">
    <source>
        <dbReference type="Proteomes" id="UP000683507"/>
    </source>
</evidence>
<keyword evidence="3" id="KW-1185">Reference proteome</keyword>
<evidence type="ECO:0000256" key="1">
    <source>
        <dbReference type="SAM" id="SignalP"/>
    </source>
</evidence>
<feature type="chain" id="PRO_5037771038" description="Ig-like domain-containing protein" evidence="1">
    <location>
        <begin position="19"/>
        <end position="668"/>
    </location>
</feature>
<dbReference type="EMBL" id="OU015584">
    <property type="protein sequence ID" value="CAG5079582.1"/>
    <property type="molecule type" value="Genomic_DNA"/>
</dbReference>